<dbReference type="Proteomes" id="UP000006062">
    <property type="component" value="Chromosome"/>
</dbReference>
<evidence type="ECO:0000313" key="1">
    <source>
        <dbReference type="EMBL" id="AFL75369.1"/>
    </source>
</evidence>
<reference evidence="1 2" key="1">
    <citation type="submission" date="2012-06" db="EMBL/GenBank/DDBJ databases">
        <title>Complete sequence of Thiocystis violascens DSM 198.</title>
        <authorList>
            <consortium name="US DOE Joint Genome Institute"/>
            <person name="Lucas S."/>
            <person name="Han J."/>
            <person name="Lapidus A."/>
            <person name="Cheng J.-F."/>
            <person name="Goodwin L."/>
            <person name="Pitluck S."/>
            <person name="Peters L."/>
            <person name="Ovchinnikova G."/>
            <person name="Teshima H."/>
            <person name="Detter J.C."/>
            <person name="Han C."/>
            <person name="Tapia R."/>
            <person name="Land M."/>
            <person name="Hauser L."/>
            <person name="Kyrpides N."/>
            <person name="Ivanova N."/>
            <person name="Pagani I."/>
            <person name="Vogl K."/>
            <person name="Liu Z."/>
            <person name="Frigaard N.-U."/>
            <person name="Bryant D."/>
            <person name="Woyke T."/>
        </authorList>
    </citation>
    <scope>NUCLEOTIDE SEQUENCE [LARGE SCALE GENOMIC DNA]</scope>
    <source>
        <strain evidence="2">ATCC 17096 / DSM 198 / 6111</strain>
    </source>
</reference>
<organism evidence="1 2">
    <name type="scientific">Thiocystis violascens (strain ATCC 17096 / DSM 198 / 6111)</name>
    <name type="common">Chromatium violascens</name>
    <dbReference type="NCBI Taxonomy" id="765911"/>
    <lineage>
        <taxon>Bacteria</taxon>
        <taxon>Pseudomonadati</taxon>
        <taxon>Pseudomonadota</taxon>
        <taxon>Gammaproteobacteria</taxon>
        <taxon>Chromatiales</taxon>
        <taxon>Chromatiaceae</taxon>
        <taxon>Thiocystis</taxon>
    </lineage>
</organism>
<sequence>MATADSTNPDTFYRDCLQCMLAADEKLVQLVRRELDGVRITTEDVAQRLKRLAVG</sequence>
<accession>I3YEF1</accession>
<dbReference type="AlphaFoldDB" id="I3YEF1"/>
<dbReference type="EMBL" id="CP003154">
    <property type="protein sequence ID" value="AFL75369.1"/>
    <property type="molecule type" value="Genomic_DNA"/>
</dbReference>
<dbReference type="HOGENOM" id="CLU_3031043_0_0_6"/>
<gene>
    <name evidence="1" type="ordered locus">Thivi_3502</name>
</gene>
<proteinExistence type="predicted"/>
<keyword evidence="2" id="KW-1185">Reference proteome</keyword>
<evidence type="ECO:0000313" key="2">
    <source>
        <dbReference type="Proteomes" id="UP000006062"/>
    </source>
</evidence>
<protein>
    <submittedName>
        <fullName evidence="1">Uncharacterized protein</fullName>
    </submittedName>
</protein>
<name>I3YEF1_THIV6</name>
<dbReference type="KEGG" id="tvi:Thivi_3502"/>